<proteinExistence type="predicted"/>
<sequence>MSLVGRRIRVTSVTRPGVVMPRCITPPEDCLRRMSPHLSFAIAVNATVYPPYRFRLVVLTKAQKRVLCGTQTMALVESRSREEQMRRSFWDDDRWMRDWDDWPLDWPQPRELVTRVSFQLMFIHFLEKNRSEINLRFYSIRAIQQ</sequence>
<reference evidence="3" key="1">
    <citation type="submission" date="2016-06" db="UniProtKB">
        <authorList>
            <consortium name="WormBaseParasite"/>
        </authorList>
    </citation>
    <scope>IDENTIFICATION</scope>
</reference>
<keyword evidence="2" id="KW-1185">Reference proteome</keyword>
<evidence type="ECO:0000313" key="1">
    <source>
        <dbReference type="EMBL" id="VDM44876.1"/>
    </source>
</evidence>
<dbReference type="AlphaFoldDB" id="A0A183UYI5"/>
<name>A0A183UYI5_TOXCA</name>
<reference evidence="1 2" key="2">
    <citation type="submission" date="2018-11" db="EMBL/GenBank/DDBJ databases">
        <authorList>
            <consortium name="Pathogen Informatics"/>
        </authorList>
    </citation>
    <scope>NUCLEOTIDE SEQUENCE [LARGE SCALE GENOMIC DNA]</scope>
</reference>
<dbReference type="Proteomes" id="UP000050794">
    <property type="component" value="Unassembled WGS sequence"/>
</dbReference>
<dbReference type="WBParaSite" id="TCNE_0001355501-mRNA-1">
    <property type="protein sequence ID" value="TCNE_0001355501-mRNA-1"/>
    <property type="gene ID" value="TCNE_0001355501"/>
</dbReference>
<organism evidence="2 3">
    <name type="scientific">Toxocara canis</name>
    <name type="common">Canine roundworm</name>
    <dbReference type="NCBI Taxonomy" id="6265"/>
    <lineage>
        <taxon>Eukaryota</taxon>
        <taxon>Metazoa</taxon>
        <taxon>Ecdysozoa</taxon>
        <taxon>Nematoda</taxon>
        <taxon>Chromadorea</taxon>
        <taxon>Rhabditida</taxon>
        <taxon>Spirurina</taxon>
        <taxon>Ascaridomorpha</taxon>
        <taxon>Ascaridoidea</taxon>
        <taxon>Toxocaridae</taxon>
        <taxon>Toxocara</taxon>
    </lineage>
</organism>
<dbReference type="EMBL" id="UYWY01021781">
    <property type="protein sequence ID" value="VDM44876.1"/>
    <property type="molecule type" value="Genomic_DNA"/>
</dbReference>
<accession>A0A183UYI5</accession>
<gene>
    <name evidence="1" type="ORF">TCNE_LOCUS13555</name>
</gene>
<evidence type="ECO:0000313" key="2">
    <source>
        <dbReference type="Proteomes" id="UP000050794"/>
    </source>
</evidence>
<protein>
    <submittedName>
        <fullName evidence="1 3">Uncharacterized protein</fullName>
    </submittedName>
</protein>
<evidence type="ECO:0000313" key="3">
    <source>
        <dbReference type="WBParaSite" id="TCNE_0001355501-mRNA-1"/>
    </source>
</evidence>